<accession>A0A846YSC8</accession>
<comment type="caution">
    <text evidence="1">The sequence shown here is derived from an EMBL/GenBank/DDBJ whole genome shotgun (WGS) entry which is preliminary data.</text>
</comment>
<reference evidence="1 2" key="1">
    <citation type="submission" date="2020-04" db="EMBL/GenBank/DDBJ databases">
        <title>MicrobeNet Type strains.</title>
        <authorList>
            <person name="Nicholson A.C."/>
        </authorList>
    </citation>
    <scope>NUCLEOTIDE SEQUENCE [LARGE SCALE GENOMIC DNA]</scope>
    <source>
        <strain evidence="1 2">ATCC BAA-277</strain>
    </source>
</reference>
<sequence length="126" mass="14513">MTVVRWLRGAWPVWRCGSCQDERWPVRELLPESRPEVVFLFAGVGPQARKAFEMLPGEVRAWRTLAEMEAARSRVWSRDGRVWDAGVSAGRAEAYRAAAEQLEDVLIESLDLWDEYERQVGEDTFS</sequence>
<dbReference type="AlphaFoldDB" id="A0A846YSC8"/>
<organism evidence="1 2">
    <name type="scientific">Actinomadura latina</name>
    <dbReference type="NCBI Taxonomy" id="163603"/>
    <lineage>
        <taxon>Bacteria</taxon>
        <taxon>Bacillati</taxon>
        <taxon>Actinomycetota</taxon>
        <taxon>Actinomycetes</taxon>
        <taxon>Streptosporangiales</taxon>
        <taxon>Thermomonosporaceae</taxon>
        <taxon>Actinomadura</taxon>
    </lineage>
</organism>
<dbReference type="Proteomes" id="UP000579250">
    <property type="component" value="Unassembled WGS sequence"/>
</dbReference>
<evidence type="ECO:0000313" key="2">
    <source>
        <dbReference type="Proteomes" id="UP000579250"/>
    </source>
</evidence>
<dbReference type="RefSeq" id="WP_067635125.1">
    <property type="nucleotide sequence ID" value="NZ_JAAXPI010000003.1"/>
</dbReference>
<name>A0A846YSC8_9ACTN</name>
<protein>
    <submittedName>
        <fullName evidence="1">Uncharacterized protein</fullName>
    </submittedName>
</protein>
<gene>
    <name evidence="1" type="ORF">HGB48_04590</name>
</gene>
<dbReference type="EMBL" id="JAAXPI010000003">
    <property type="protein sequence ID" value="NKZ03031.1"/>
    <property type="molecule type" value="Genomic_DNA"/>
</dbReference>
<keyword evidence="2" id="KW-1185">Reference proteome</keyword>
<proteinExistence type="predicted"/>
<evidence type="ECO:0000313" key="1">
    <source>
        <dbReference type="EMBL" id="NKZ03031.1"/>
    </source>
</evidence>